<sequence>MQANQFFDESDVTTLLLMSTCVQDEMSELQSACIAYELSAEGITVSVDSVFDMDITIIVCQMSELENSLAALDRRIAQLEQARSRPEPYSVSEDDAVLISVLVSENATLEVDKTYARRLQEMENQGRRADGVDASQVLDENYKHMQEFEKMPLIYRIPNFKFLSTLIPKGSGGMSSQGEDLEGTVSMGTDILPPIQRKPHQMAGPAQVVWLMQMPNMRLPSGVFDMDKTLVEGDVLEIARSSSQVTVAIKGKGKGKAIDEVFLEEDELMVLGDDLPDDMTYHVDLGDGSSSSISRQRAKCGICFDDFRVTVDPYRSALSATSSVDKNKGLEMPCGHKYCLGCASQYLKTELEKQQPVCEWLISCPECPSNDPSRTRFTEQISQTILGAENMETWAHHALTHPTISTFEICKKELKGAPNSWNLRKAPKEKAQAPALVVWKLLPHEERMREDKLLFDLLEQQNWVRCPGCGVPSERISGCPHMTAAANTMSDLTFAKTGVTVGPTKSSGLLEWLDGERGPNDFIPRSKSRAPPSRQIGKRV</sequence>
<proteinExistence type="predicted"/>
<name>A0ACC2WCP4_9TREE</name>
<comment type="caution">
    <text evidence="1">The sequence shown here is derived from an EMBL/GenBank/DDBJ whole genome shotgun (WGS) entry which is preliminary data.</text>
</comment>
<evidence type="ECO:0000313" key="2">
    <source>
        <dbReference type="Proteomes" id="UP001227268"/>
    </source>
</evidence>
<keyword evidence="2" id="KW-1185">Reference proteome</keyword>
<reference evidence="1" key="1">
    <citation type="submission" date="2023-04" db="EMBL/GenBank/DDBJ databases">
        <title>Draft Genome sequencing of Naganishia species isolated from polar environments using Oxford Nanopore Technology.</title>
        <authorList>
            <person name="Leo P."/>
            <person name="Venkateswaran K."/>
        </authorList>
    </citation>
    <scope>NUCLEOTIDE SEQUENCE</scope>
    <source>
        <strain evidence="1">MNA-CCFEE 5423</strain>
    </source>
</reference>
<gene>
    <name evidence="1" type="ORF">QFC21_000471</name>
</gene>
<dbReference type="Proteomes" id="UP001227268">
    <property type="component" value="Unassembled WGS sequence"/>
</dbReference>
<accession>A0ACC2WCP4</accession>
<dbReference type="EMBL" id="JASBWT010000001">
    <property type="protein sequence ID" value="KAJ9109143.1"/>
    <property type="molecule type" value="Genomic_DNA"/>
</dbReference>
<protein>
    <submittedName>
        <fullName evidence="1">Uncharacterized protein</fullName>
    </submittedName>
</protein>
<evidence type="ECO:0000313" key="1">
    <source>
        <dbReference type="EMBL" id="KAJ9109143.1"/>
    </source>
</evidence>
<organism evidence="1 2">
    <name type="scientific">Naganishia friedmannii</name>
    <dbReference type="NCBI Taxonomy" id="89922"/>
    <lineage>
        <taxon>Eukaryota</taxon>
        <taxon>Fungi</taxon>
        <taxon>Dikarya</taxon>
        <taxon>Basidiomycota</taxon>
        <taxon>Agaricomycotina</taxon>
        <taxon>Tremellomycetes</taxon>
        <taxon>Filobasidiales</taxon>
        <taxon>Filobasidiaceae</taxon>
        <taxon>Naganishia</taxon>
    </lineage>
</organism>